<dbReference type="AlphaFoldDB" id="F1A187"/>
<dbReference type="Proteomes" id="UP000001064">
    <property type="component" value="Unassembled WGS sequence"/>
</dbReference>
<evidence type="ECO:0000256" key="2">
    <source>
        <dbReference type="ARBA" id="ARBA00023315"/>
    </source>
</evidence>
<evidence type="ECO:0000259" key="3">
    <source>
        <dbReference type="PROSITE" id="PS51186"/>
    </source>
</evidence>
<evidence type="ECO:0000313" key="4">
    <source>
        <dbReference type="EMBL" id="EGC30048.1"/>
    </source>
</evidence>
<dbReference type="GO" id="GO:0016747">
    <property type="term" value="F:acyltransferase activity, transferring groups other than amino-acyl groups"/>
    <property type="evidence" value="ECO:0000318"/>
    <property type="project" value="GO_Central"/>
</dbReference>
<dbReference type="InterPro" id="IPR050680">
    <property type="entry name" value="YpeA/RimI_acetyltransf"/>
</dbReference>
<dbReference type="InterPro" id="IPR000182">
    <property type="entry name" value="GNAT_dom"/>
</dbReference>
<dbReference type="CDD" id="cd04301">
    <property type="entry name" value="NAT_SF"/>
    <property type="match status" value="1"/>
</dbReference>
<sequence length="180" mass="20974">MEYRLINFEKEFEELSILYKNSWCKTYIGLLPEELLESFTYDKSKEKWIHFYNNEKNSFIYVAIDKTGGNEVICGFAACKPDDEEQSRGFLYSIHIKSEYKGKGIGKNLIMKSAKHFRDQLGLTSISLRVVVGNDNAYNVYTKLGAEILKHQKMNYYKNVITPEVCLVWNDINQLLLKSN</sequence>
<gene>
    <name evidence="4" type="ORF">DICPUDRAFT_158276</name>
</gene>
<accession>F1A187</accession>
<dbReference type="RefSeq" id="XP_003293435.1">
    <property type="nucleotide sequence ID" value="XM_003293387.1"/>
</dbReference>
<dbReference type="PANTHER" id="PTHR43420">
    <property type="entry name" value="ACETYLTRANSFERASE"/>
    <property type="match status" value="1"/>
</dbReference>
<evidence type="ECO:0000313" key="5">
    <source>
        <dbReference type="Proteomes" id="UP000001064"/>
    </source>
</evidence>
<protein>
    <recommendedName>
        <fullName evidence="3">N-acetyltransferase domain-containing protein</fullName>
    </recommendedName>
</protein>
<proteinExistence type="predicted"/>
<dbReference type="PANTHER" id="PTHR43420:SF12">
    <property type="entry name" value="N-ACETYLTRANSFERASE DOMAIN-CONTAINING PROTEIN"/>
    <property type="match status" value="1"/>
</dbReference>
<dbReference type="FunFam" id="3.40.630.30:FF:000420">
    <property type="entry name" value="Uncharacterized protein"/>
    <property type="match status" value="1"/>
</dbReference>
<keyword evidence="5" id="KW-1185">Reference proteome</keyword>
<feature type="domain" description="N-acetyltransferase" evidence="3">
    <location>
        <begin position="10"/>
        <end position="172"/>
    </location>
</feature>
<organism evidence="4 5">
    <name type="scientific">Dictyostelium purpureum</name>
    <name type="common">Slime mold</name>
    <dbReference type="NCBI Taxonomy" id="5786"/>
    <lineage>
        <taxon>Eukaryota</taxon>
        <taxon>Amoebozoa</taxon>
        <taxon>Evosea</taxon>
        <taxon>Eumycetozoa</taxon>
        <taxon>Dictyostelia</taxon>
        <taxon>Dictyosteliales</taxon>
        <taxon>Dictyosteliaceae</taxon>
        <taxon>Dictyostelium</taxon>
    </lineage>
</organism>
<reference evidence="5" key="1">
    <citation type="journal article" date="2011" name="Genome Biol.">
        <title>Comparative genomics of the social amoebae Dictyostelium discoideum and Dictyostelium purpureum.</title>
        <authorList>
            <consortium name="US DOE Joint Genome Institute (JGI-PGF)"/>
            <person name="Sucgang R."/>
            <person name="Kuo A."/>
            <person name="Tian X."/>
            <person name="Salerno W."/>
            <person name="Parikh A."/>
            <person name="Feasley C.L."/>
            <person name="Dalin E."/>
            <person name="Tu H."/>
            <person name="Huang E."/>
            <person name="Barry K."/>
            <person name="Lindquist E."/>
            <person name="Shapiro H."/>
            <person name="Bruce D."/>
            <person name="Schmutz J."/>
            <person name="Salamov A."/>
            <person name="Fey P."/>
            <person name="Gaudet P."/>
            <person name="Anjard C."/>
            <person name="Babu M.M."/>
            <person name="Basu S."/>
            <person name="Bushmanova Y."/>
            <person name="van der Wel H."/>
            <person name="Katoh-Kurasawa M."/>
            <person name="Dinh C."/>
            <person name="Coutinho P.M."/>
            <person name="Saito T."/>
            <person name="Elias M."/>
            <person name="Schaap P."/>
            <person name="Kay R.R."/>
            <person name="Henrissat B."/>
            <person name="Eichinger L."/>
            <person name="Rivero F."/>
            <person name="Putnam N.H."/>
            <person name="West C.M."/>
            <person name="Loomis W.F."/>
            <person name="Chisholm R.L."/>
            <person name="Shaulsky G."/>
            <person name="Strassmann J.E."/>
            <person name="Queller D.C."/>
            <person name="Kuspa A."/>
            <person name="Grigoriev I.V."/>
        </authorList>
    </citation>
    <scope>NUCLEOTIDE SEQUENCE [LARGE SCALE GENOMIC DNA]</scope>
    <source>
        <strain evidence="5">QSDP1</strain>
    </source>
</reference>
<dbReference type="SUPFAM" id="SSF55729">
    <property type="entry name" value="Acyl-CoA N-acyltransferases (Nat)"/>
    <property type="match status" value="1"/>
</dbReference>
<dbReference type="VEuPathDB" id="AmoebaDB:DICPUDRAFT_158276"/>
<dbReference type="OrthoDB" id="41532at2759"/>
<dbReference type="Pfam" id="PF00583">
    <property type="entry name" value="Acetyltransf_1"/>
    <property type="match status" value="1"/>
</dbReference>
<dbReference type="GeneID" id="10511281"/>
<dbReference type="PROSITE" id="PS51186">
    <property type="entry name" value="GNAT"/>
    <property type="match status" value="1"/>
</dbReference>
<dbReference type="InterPro" id="IPR016181">
    <property type="entry name" value="Acyl_CoA_acyltransferase"/>
</dbReference>
<dbReference type="InParanoid" id="F1A187"/>
<dbReference type="Gene3D" id="3.40.630.30">
    <property type="match status" value="1"/>
</dbReference>
<keyword evidence="1" id="KW-0808">Transferase</keyword>
<keyword evidence="2" id="KW-0012">Acyltransferase</keyword>
<dbReference type="KEGG" id="dpp:DICPUDRAFT_158276"/>
<name>F1A187_DICPU</name>
<evidence type="ECO:0000256" key="1">
    <source>
        <dbReference type="ARBA" id="ARBA00022679"/>
    </source>
</evidence>
<dbReference type="EMBL" id="GL871364">
    <property type="protein sequence ID" value="EGC30048.1"/>
    <property type="molecule type" value="Genomic_DNA"/>
</dbReference>